<dbReference type="Proteomes" id="UP001597262">
    <property type="component" value="Unassembled WGS sequence"/>
</dbReference>
<organism evidence="1 2">
    <name type="scientific">Paenibacillus puldeungensis</name>
    <dbReference type="NCBI Taxonomy" id="696536"/>
    <lineage>
        <taxon>Bacteria</taxon>
        <taxon>Bacillati</taxon>
        <taxon>Bacillota</taxon>
        <taxon>Bacilli</taxon>
        <taxon>Bacillales</taxon>
        <taxon>Paenibacillaceae</taxon>
        <taxon>Paenibacillus</taxon>
    </lineage>
</organism>
<comment type="caution">
    <text evidence="1">The sequence shown here is derived from an EMBL/GenBank/DDBJ whole genome shotgun (WGS) entry which is preliminary data.</text>
</comment>
<dbReference type="InterPro" id="IPR018755">
    <property type="entry name" value="Phage_Mu_Gp48"/>
</dbReference>
<evidence type="ECO:0000313" key="1">
    <source>
        <dbReference type="EMBL" id="MFD1177107.1"/>
    </source>
</evidence>
<keyword evidence="2" id="KW-1185">Reference proteome</keyword>
<dbReference type="EMBL" id="JBHTLM010000008">
    <property type="protein sequence ID" value="MFD1177107.1"/>
    <property type="molecule type" value="Genomic_DNA"/>
</dbReference>
<protein>
    <submittedName>
        <fullName evidence="1">Phage tail protein</fullName>
    </submittedName>
</protein>
<proteinExistence type="predicted"/>
<gene>
    <name evidence="1" type="ORF">ACFQ3W_12500</name>
</gene>
<accession>A0ABW3RXS4</accession>
<dbReference type="RefSeq" id="WP_379319559.1">
    <property type="nucleotide sequence ID" value="NZ_JBHTLM010000008.1"/>
</dbReference>
<evidence type="ECO:0000313" key="2">
    <source>
        <dbReference type="Proteomes" id="UP001597262"/>
    </source>
</evidence>
<sequence length="203" mass="23639">MSSKLFELVRDIERDLPDYLPKYYDLDDYESKPSIAGNLINQEKKELIELNLQVLDVLKQFFIEYATWGLARWESICGIVVDENKPYDQRRSVIKSKLRGAGTVTLEVIKNVADSFQNGEIKVEENFANYQVVITFIGKRGIPANELDMRSVLREIIPAHLELVFKYTYLIWDELDAANLTWDKLDALNMSWDQLEVWKPTKS</sequence>
<reference evidence="2" key="1">
    <citation type="journal article" date="2019" name="Int. J. Syst. Evol. Microbiol.">
        <title>The Global Catalogue of Microorganisms (GCM) 10K type strain sequencing project: providing services to taxonomists for standard genome sequencing and annotation.</title>
        <authorList>
            <consortium name="The Broad Institute Genomics Platform"/>
            <consortium name="The Broad Institute Genome Sequencing Center for Infectious Disease"/>
            <person name="Wu L."/>
            <person name="Ma J."/>
        </authorList>
    </citation>
    <scope>NUCLEOTIDE SEQUENCE [LARGE SCALE GENOMIC DNA]</scope>
    <source>
        <strain evidence="2">CCUG 59189</strain>
    </source>
</reference>
<dbReference type="Pfam" id="PF10076">
    <property type="entry name" value="Phage_Mu_Gp48"/>
    <property type="match status" value="1"/>
</dbReference>
<name>A0ABW3RXS4_9BACL</name>